<dbReference type="EMBL" id="FJ380118">
    <property type="protein sequence ID" value="ACQ82506.1"/>
    <property type="molecule type" value="Genomic_RNA"/>
</dbReference>
<dbReference type="GeneID" id="11493318"/>
<accession>C6FJ55</accession>
<reference evidence="3" key="2">
    <citation type="submission" date="2016-11" db="EMBL/GenBank/DDBJ databases">
        <title>Association of a mixed infection of Lettuce chlorosis virus, Papaya ringspot virus, and Tomato yellow leaf curl virus-IL in a Texas papaya orchard.</title>
        <authorList>
            <person name="Alabi O.J."/>
            <person name="Al Rwahnih M."/>
            <person name="Jifon J.L."/>
            <person name="Setamou M."/>
            <person name="Brown J.K."/>
            <person name="Gregg L."/>
            <person name="Park J.-W."/>
        </authorList>
    </citation>
    <scope>NUCLEOTIDE SEQUENCE</scope>
    <source>
        <strain evidence="3">LCV-PTX</strain>
    </source>
</reference>
<name>C6FJ55_9CLOS</name>
<organism evidence="2 6">
    <name type="scientific">Lettuce chlorosis virus</name>
    <dbReference type="NCBI Taxonomy" id="642478"/>
    <lineage>
        <taxon>Viruses</taxon>
        <taxon>Riboviria</taxon>
        <taxon>Orthornavirae</taxon>
        <taxon>Kitrinoviricota</taxon>
        <taxon>Alsuviricetes</taxon>
        <taxon>Martellivirales</taxon>
        <taxon>Closteroviridae</taxon>
        <taxon>Crinivirus</taxon>
        <taxon>Crinivirus lactucachlorosi</taxon>
    </lineage>
</organism>
<keyword evidence="1" id="KW-1133">Transmembrane helix</keyword>
<evidence type="ECO:0000313" key="3">
    <source>
        <dbReference type="EMBL" id="ASS35983.1"/>
    </source>
</evidence>
<dbReference type="KEGG" id="vg:11493318"/>
<keyword evidence="1" id="KW-0472">Membrane</keyword>
<sequence length="66" mass="8032">MIYVYPAYCDKETQTYNKSLCGFYTTFEWIGFILILLILLFFICYVVSSYTLRVRNSRWRREIPIV</sequence>
<keyword evidence="6" id="KW-1185">Reference proteome</keyword>
<evidence type="ECO:0000313" key="4">
    <source>
        <dbReference type="EMBL" id="QHB15114.1"/>
    </source>
</evidence>
<reference evidence="4" key="3">
    <citation type="submission" date="2019-07" db="EMBL/GenBank/DDBJ databases">
        <title>Network analysis of the papaya orchard virome from two agroecological regions of Chiapas.</title>
        <authorList>
            <person name="Alcala-Briseno R.I.I."/>
            <person name="Casarrubias-Castillo K."/>
            <person name="Lopez-Ley D."/>
            <person name="Garrett K.A."/>
            <person name="Silva-Rosales L."/>
        </authorList>
    </citation>
    <scope>NUCLEOTIDE SEQUENCE</scope>
    <source>
        <strain evidence="5">LCV-1.CD-PS</strain>
        <strain evidence="4">LCV-1.CD-VA</strain>
    </source>
</reference>
<evidence type="ECO:0000256" key="1">
    <source>
        <dbReference type="SAM" id="Phobius"/>
    </source>
</evidence>
<evidence type="ECO:0000313" key="2">
    <source>
        <dbReference type="EMBL" id="ACQ82506.1"/>
    </source>
</evidence>
<reference evidence="2 6" key="1">
    <citation type="journal article" date="2009" name="Virology">
        <title>Further complexity of the genus Crinivirus revealed by the complete genome sequence of Lettuce chlorosis virus (LCV) and the similar temporal accumulation of LCV genomic RNAs 1 and 2.</title>
        <authorList>
            <person name="Salem N.M."/>
            <person name="Chen A.Y."/>
            <person name="Tzanetakis I.E."/>
            <person name="Mongkolsiriwattana C."/>
            <person name="Ng J.C."/>
        </authorList>
    </citation>
    <scope>NUCLEOTIDE SEQUENCE [LARGE SCALE GENOMIC DNA]</scope>
    <source>
        <strain evidence="2">California</strain>
    </source>
</reference>
<keyword evidence="1" id="KW-0812">Transmembrane</keyword>
<dbReference type="EMBL" id="MN203149">
    <property type="protein sequence ID" value="QHB15126.1"/>
    <property type="molecule type" value="Genomic_RNA"/>
</dbReference>
<dbReference type="EMBL" id="KY271955">
    <property type="protein sequence ID" value="ASS35983.1"/>
    <property type="molecule type" value="Genomic_RNA"/>
</dbReference>
<feature type="transmembrane region" description="Helical" evidence="1">
    <location>
        <begin position="29"/>
        <end position="52"/>
    </location>
</feature>
<evidence type="ECO:0000313" key="5">
    <source>
        <dbReference type="EMBL" id="QHB15126.1"/>
    </source>
</evidence>
<dbReference type="RefSeq" id="YP_003002354.1">
    <property type="nucleotide sequence ID" value="NC_012909.1"/>
</dbReference>
<dbReference type="Proteomes" id="UP000203162">
    <property type="component" value="Genome"/>
</dbReference>
<protein>
    <submittedName>
        <fullName evidence="2">p8</fullName>
    </submittedName>
</protein>
<proteinExistence type="predicted"/>
<evidence type="ECO:0000313" key="6">
    <source>
        <dbReference type="Proteomes" id="UP000203162"/>
    </source>
</evidence>
<dbReference type="EMBL" id="MN203147">
    <property type="protein sequence ID" value="QHB15114.1"/>
    <property type="molecule type" value="Genomic_RNA"/>
</dbReference>